<dbReference type="SUPFAM" id="SSF55785">
    <property type="entry name" value="PYP-like sensor domain (PAS domain)"/>
    <property type="match status" value="2"/>
</dbReference>
<dbReference type="Gene3D" id="3.30.450.20">
    <property type="entry name" value="PAS domain"/>
    <property type="match status" value="2"/>
</dbReference>
<dbReference type="Gene3D" id="1.20.5.430">
    <property type="match status" value="1"/>
</dbReference>
<reference evidence="3 4" key="1">
    <citation type="submission" date="2018-08" db="EMBL/GenBank/DDBJ databases">
        <title>Fulvimarina sp. 85, whole genome shotgun sequence.</title>
        <authorList>
            <person name="Tuo L."/>
        </authorList>
    </citation>
    <scope>NUCLEOTIDE SEQUENCE [LARGE SCALE GENOMIC DNA]</scope>
    <source>
        <strain evidence="3 4">85</strain>
    </source>
</reference>
<dbReference type="NCBIfam" id="TIGR02040">
    <property type="entry name" value="PpsR-CrtJ"/>
    <property type="match status" value="1"/>
</dbReference>
<dbReference type="InterPro" id="IPR035965">
    <property type="entry name" value="PAS-like_dom_sf"/>
</dbReference>
<dbReference type="AlphaFoldDB" id="A0A371X6T6"/>
<comment type="caution">
    <text evidence="3">The sequence shown here is derived from an EMBL/GenBank/DDBJ whole genome shotgun (WGS) entry which is preliminary data.</text>
</comment>
<dbReference type="EMBL" id="QURL01000002">
    <property type="protein sequence ID" value="RFC64938.1"/>
    <property type="molecule type" value="Genomic_DNA"/>
</dbReference>
<dbReference type="Pfam" id="PF02954">
    <property type="entry name" value="HTH_8"/>
    <property type="match status" value="1"/>
</dbReference>
<dbReference type="InterPro" id="IPR002197">
    <property type="entry name" value="HTH_Fis"/>
</dbReference>
<dbReference type="Gene3D" id="1.10.10.60">
    <property type="entry name" value="Homeodomain-like"/>
    <property type="match status" value="1"/>
</dbReference>
<evidence type="ECO:0000313" key="4">
    <source>
        <dbReference type="Proteomes" id="UP000264310"/>
    </source>
</evidence>
<dbReference type="InterPro" id="IPR000014">
    <property type="entry name" value="PAS"/>
</dbReference>
<evidence type="ECO:0000313" key="3">
    <source>
        <dbReference type="EMBL" id="RFC64938.1"/>
    </source>
</evidence>
<feature type="domain" description="PAS" evidence="2">
    <location>
        <begin position="288"/>
        <end position="323"/>
    </location>
</feature>
<sequence>MGVNFAEGGRAFSNPDRSFANLDPGLIASLVTATADFALLIDREGVVTDIAMRQDVCPPDVYRNWIDRPFVDIVTSESRLKAKRLLGDIDRQNETRREINHAIPGAPDLPVSYTILPLERDRGCVALGRDLRSVSDLQQRLISAQLSYEHEAERLRTVEAQYRILFETGAAWHLVVDPATRTLVEANAAARNGLGAANPKGMSVETLFAKTSLEDFDRMIAGAYSSGQTVQGMLRWRASEGDAAPVAVRFFRHLGQSRLSLQIGTALPATAASQARDAENLLGELVCASPDAMVVLDDAMRVRTANQSYLDLVQAPDLAQIIDQDQSDRIGHRGVEMRVLRNAIDNQGTVRSLSTTMRPDHGMPVPIEIGGSAFETEDGRHYGLVIRRSERGALPQAGQAAPEMRPANDMVGLIGQMPLREIVRDTTDIIERLCIEAALELTGDNRASAAELLGLSRQALYTKLRRFGIIGEAGEAR</sequence>
<dbReference type="Proteomes" id="UP000264310">
    <property type="component" value="Unassembled WGS sequence"/>
</dbReference>
<dbReference type="GO" id="GO:0043565">
    <property type="term" value="F:sequence-specific DNA binding"/>
    <property type="evidence" value="ECO:0007669"/>
    <property type="project" value="InterPro"/>
</dbReference>
<dbReference type="InterPro" id="IPR011785">
    <property type="entry name" value="Tscrpt_reg_PpsR-CrtJ"/>
</dbReference>
<dbReference type="Pfam" id="PF13188">
    <property type="entry name" value="PAS_8"/>
    <property type="match status" value="1"/>
</dbReference>
<feature type="domain" description="DNA binding HTH" evidence="1">
    <location>
        <begin position="430"/>
        <end position="467"/>
    </location>
</feature>
<dbReference type="PRINTS" id="PR01590">
    <property type="entry name" value="HTHFIS"/>
</dbReference>
<gene>
    <name evidence="3" type="primary">ppsR</name>
    <name evidence="3" type="ORF">DYI37_03455</name>
</gene>
<dbReference type="OrthoDB" id="5499170at2"/>
<protein>
    <submittedName>
        <fullName evidence="3">Transcriptional regulator PpsR</fullName>
    </submittedName>
</protein>
<dbReference type="InterPro" id="IPR009057">
    <property type="entry name" value="Homeodomain-like_sf"/>
</dbReference>
<accession>A0A371X6T6</accession>
<dbReference type="SUPFAM" id="SSF46689">
    <property type="entry name" value="Homeodomain-like"/>
    <property type="match status" value="1"/>
</dbReference>
<evidence type="ECO:0000259" key="1">
    <source>
        <dbReference type="Pfam" id="PF02954"/>
    </source>
</evidence>
<evidence type="ECO:0000259" key="2">
    <source>
        <dbReference type="Pfam" id="PF13188"/>
    </source>
</evidence>
<keyword evidence="4" id="KW-1185">Reference proteome</keyword>
<organism evidence="3 4">
    <name type="scientific">Fulvimarina endophytica</name>
    <dbReference type="NCBI Taxonomy" id="2293836"/>
    <lineage>
        <taxon>Bacteria</taxon>
        <taxon>Pseudomonadati</taxon>
        <taxon>Pseudomonadota</taxon>
        <taxon>Alphaproteobacteria</taxon>
        <taxon>Hyphomicrobiales</taxon>
        <taxon>Aurantimonadaceae</taxon>
        <taxon>Fulvimarina</taxon>
    </lineage>
</organism>
<name>A0A371X6T6_9HYPH</name>
<dbReference type="RefSeq" id="WP_116681835.1">
    <property type="nucleotide sequence ID" value="NZ_QURL01000002.1"/>
</dbReference>
<proteinExistence type="predicted"/>